<dbReference type="Gene3D" id="3.40.50.2300">
    <property type="match status" value="1"/>
</dbReference>
<dbReference type="PANTHER" id="PTHR43280">
    <property type="entry name" value="ARAC-FAMILY TRANSCRIPTIONAL REGULATOR"/>
    <property type="match status" value="1"/>
</dbReference>
<evidence type="ECO:0000256" key="2">
    <source>
        <dbReference type="ARBA" id="ARBA00023125"/>
    </source>
</evidence>
<dbReference type="InterPro" id="IPR009057">
    <property type="entry name" value="Homeodomain-like_sf"/>
</dbReference>
<evidence type="ECO:0000256" key="1">
    <source>
        <dbReference type="ARBA" id="ARBA00023015"/>
    </source>
</evidence>
<keyword evidence="8" id="KW-1185">Reference proteome</keyword>
<gene>
    <name evidence="7" type="ORF">J2736_002048</name>
</gene>
<name>A0ABU1NTP7_9BACL</name>
<dbReference type="Pfam" id="PF00072">
    <property type="entry name" value="Response_reg"/>
    <property type="match status" value="1"/>
</dbReference>
<feature type="modified residue" description="4-aspartylphosphate" evidence="4">
    <location>
        <position position="55"/>
    </location>
</feature>
<dbReference type="Pfam" id="PF12833">
    <property type="entry name" value="HTH_18"/>
    <property type="match status" value="1"/>
</dbReference>
<dbReference type="CDD" id="cd17536">
    <property type="entry name" value="REC_YesN-like"/>
    <property type="match status" value="1"/>
</dbReference>
<proteinExistence type="predicted"/>
<dbReference type="Gene3D" id="1.10.10.60">
    <property type="entry name" value="Homeodomain-like"/>
    <property type="match status" value="2"/>
</dbReference>
<evidence type="ECO:0000313" key="8">
    <source>
        <dbReference type="Proteomes" id="UP001267290"/>
    </source>
</evidence>
<dbReference type="InterPro" id="IPR001789">
    <property type="entry name" value="Sig_transdc_resp-reg_receiver"/>
</dbReference>
<dbReference type="PROSITE" id="PS50110">
    <property type="entry name" value="RESPONSE_REGULATORY"/>
    <property type="match status" value="1"/>
</dbReference>
<dbReference type="PROSITE" id="PS01124">
    <property type="entry name" value="HTH_ARAC_FAMILY_2"/>
    <property type="match status" value="1"/>
</dbReference>
<feature type="domain" description="Response regulatory" evidence="6">
    <location>
        <begin position="3"/>
        <end position="120"/>
    </location>
</feature>
<dbReference type="SUPFAM" id="SSF52172">
    <property type="entry name" value="CheY-like"/>
    <property type="match status" value="1"/>
</dbReference>
<dbReference type="RefSeq" id="WP_310226031.1">
    <property type="nucleotide sequence ID" value="NZ_JAVDSB010000002.1"/>
</dbReference>
<evidence type="ECO:0000313" key="7">
    <source>
        <dbReference type="EMBL" id="MDR6550861.1"/>
    </source>
</evidence>
<evidence type="ECO:0000259" key="5">
    <source>
        <dbReference type="PROSITE" id="PS01124"/>
    </source>
</evidence>
<dbReference type="PROSITE" id="PS00041">
    <property type="entry name" value="HTH_ARAC_FAMILY_1"/>
    <property type="match status" value="1"/>
</dbReference>
<evidence type="ECO:0000256" key="3">
    <source>
        <dbReference type="ARBA" id="ARBA00023163"/>
    </source>
</evidence>
<dbReference type="PANTHER" id="PTHR43280:SF28">
    <property type="entry name" value="HTH-TYPE TRANSCRIPTIONAL ACTIVATOR RHAS"/>
    <property type="match status" value="1"/>
</dbReference>
<organism evidence="7 8">
    <name type="scientific">Paenibacillus qinlingensis</name>
    <dbReference type="NCBI Taxonomy" id="1837343"/>
    <lineage>
        <taxon>Bacteria</taxon>
        <taxon>Bacillati</taxon>
        <taxon>Bacillota</taxon>
        <taxon>Bacilli</taxon>
        <taxon>Bacillales</taxon>
        <taxon>Paenibacillaceae</taxon>
        <taxon>Paenibacillus</taxon>
    </lineage>
</organism>
<keyword evidence="1" id="KW-0805">Transcription regulation</keyword>
<dbReference type="SUPFAM" id="SSF46689">
    <property type="entry name" value="Homeodomain-like"/>
    <property type="match status" value="2"/>
</dbReference>
<sequence>MFTVLVAEDEIWIRSAITEMIERLDLDFTVVAEAANGEEAWNYIQESWPNILITDIMMPKKDGLWLIQQISQYNIPIVPIIVSGYDNFTYAKQAMRSGVSEYLLKPINEEELSGALKRSIQKLQGFTEMRNACLRIQSFIEQLSELDKQELMLEQQTLTNYILKLKVTHPSIRSSYFRILINKMSELIAGVYPEFERISIIGTEESELKHHVQTLTETWVKHYKDHSKSDIKIVIKKACEYIQSHYAEDLEPAKIAEMSFMSESYFSTLFKKQTGSTFILYLNRVRIDKAKQLLLDPEMKIYRVADQIGFVTLPYFNRVFKQMVGMSPNEYRKSMGL</sequence>
<protein>
    <submittedName>
        <fullName evidence="7">Two-component system response regulator YesN</fullName>
    </submittedName>
</protein>
<dbReference type="InterPro" id="IPR020449">
    <property type="entry name" value="Tscrpt_reg_AraC-type_HTH"/>
</dbReference>
<dbReference type="InterPro" id="IPR018060">
    <property type="entry name" value="HTH_AraC"/>
</dbReference>
<reference evidence="7 8" key="1">
    <citation type="submission" date="2023-07" db="EMBL/GenBank/DDBJ databases">
        <title>Sorghum-associated microbial communities from plants grown in Nebraska, USA.</title>
        <authorList>
            <person name="Schachtman D."/>
        </authorList>
    </citation>
    <scope>NUCLEOTIDE SEQUENCE [LARGE SCALE GENOMIC DNA]</scope>
    <source>
        <strain evidence="7 8">CC258</strain>
    </source>
</reference>
<keyword evidence="4" id="KW-0597">Phosphoprotein</keyword>
<keyword evidence="3" id="KW-0804">Transcription</keyword>
<comment type="caution">
    <text evidence="7">The sequence shown here is derived from an EMBL/GenBank/DDBJ whole genome shotgun (WGS) entry which is preliminary data.</text>
</comment>
<keyword evidence="2" id="KW-0238">DNA-binding</keyword>
<dbReference type="SMART" id="SM00448">
    <property type="entry name" value="REC"/>
    <property type="match status" value="1"/>
</dbReference>
<dbReference type="InterPro" id="IPR011006">
    <property type="entry name" value="CheY-like_superfamily"/>
</dbReference>
<dbReference type="SMART" id="SM00342">
    <property type="entry name" value="HTH_ARAC"/>
    <property type="match status" value="1"/>
</dbReference>
<dbReference type="Proteomes" id="UP001267290">
    <property type="component" value="Unassembled WGS sequence"/>
</dbReference>
<accession>A0ABU1NTP7</accession>
<dbReference type="PRINTS" id="PR00032">
    <property type="entry name" value="HTHARAC"/>
</dbReference>
<feature type="domain" description="HTH araC/xylS-type" evidence="5">
    <location>
        <begin position="236"/>
        <end position="334"/>
    </location>
</feature>
<evidence type="ECO:0000256" key="4">
    <source>
        <dbReference type="PROSITE-ProRule" id="PRU00169"/>
    </source>
</evidence>
<dbReference type="InterPro" id="IPR018062">
    <property type="entry name" value="HTH_AraC-typ_CS"/>
</dbReference>
<evidence type="ECO:0000259" key="6">
    <source>
        <dbReference type="PROSITE" id="PS50110"/>
    </source>
</evidence>
<dbReference type="EMBL" id="JAVDSB010000002">
    <property type="protein sequence ID" value="MDR6550861.1"/>
    <property type="molecule type" value="Genomic_DNA"/>
</dbReference>